<gene>
    <name evidence="7" type="ORF">DEO72_LG8g173</name>
</gene>
<keyword evidence="3 6" id="KW-0812">Transmembrane</keyword>
<feature type="transmembrane region" description="Helical" evidence="6">
    <location>
        <begin position="391"/>
        <end position="411"/>
    </location>
</feature>
<dbReference type="GO" id="GO:0005384">
    <property type="term" value="F:manganese ion transmembrane transporter activity"/>
    <property type="evidence" value="ECO:0007669"/>
    <property type="project" value="TreeGrafter"/>
</dbReference>
<feature type="transmembrane region" description="Helical" evidence="6">
    <location>
        <begin position="124"/>
        <end position="149"/>
    </location>
</feature>
<feature type="transmembrane region" description="Helical" evidence="6">
    <location>
        <begin position="224"/>
        <end position="251"/>
    </location>
</feature>
<dbReference type="AlphaFoldDB" id="A0A4D6MNE7"/>
<evidence type="ECO:0000256" key="6">
    <source>
        <dbReference type="SAM" id="Phobius"/>
    </source>
</evidence>
<protein>
    <submittedName>
        <fullName evidence="7">Manganese transport protein</fullName>
    </submittedName>
</protein>
<evidence type="ECO:0000256" key="5">
    <source>
        <dbReference type="ARBA" id="ARBA00023136"/>
    </source>
</evidence>
<dbReference type="Pfam" id="PF01566">
    <property type="entry name" value="Nramp"/>
    <property type="match status" value="1"/>
</dbReference>
<dbReference type="NCBIfam" id="NF037982">
    <property type="entry name" value="Nramp_1"/>
    <property type="match status" value="1"/>
</dbReference>
<keyword evidence="4 6" id="KW-1133">Transmembrane helix</keyword>
<dbReference type="HAMAP" id="MF_00221">
    <property type="entry name" value="NRAMP"/>
    <property type="match status" value="1"/>
</dbReference>
<evidence type="ECO:0000256" key="4">
    <source>
        <dbReference type="ARBA" id="ARBA00022989"/>
    </source>
</evidence>
<feature type="transmembrane region" description="Helical" evidence="6">
    <location>
        <begin position="330"/>
        <end position="354"/>
    </location>
</feature>
<feature type="transmembrane region" description="Helical" evidence="6">
    <location>
        <begin position="82"/>
        <end position="104"/>
    </location>
</feature>
<feature type="transmembrane region" description="Helical" evidence="6">
    <location>
        <begin position="186"/>
        <end position="204"/>
    </location>
</feature>
<dbReference type="InterPro" id="IPR001046">
    <property type="entry name" value="NRAMP_fam"/>
</dbReference>
<dbReference type="PRINTS" id="PR00447">
    <property type="entry name" value="NATRESASSCMP"/>
</dbReference>
<dbReference type="PANTHER" id="PTHR11706">
    <property type="entry name" value="SOLUTE CARRIER PROTEIN FAMILY 11 MEMBER"/>
    <property type="match status" value="1"/>
</dbReference>
<keyword evidence="8" id="KW-1185">Reference proteome</keyword>
<feature type="transmembrane region" description="Helical" evidence="6">
    <location>
        <begin position="467"/>
        <end position="489"/>
    </location>
</feature>
<dbReference type="EMBL" id="CP039352">
    <property type="protein sequence ID" value="QCE02162.1"/>
    <property type="molecule type" value="Genomic_DNA"/>
</dbReference>
<evidence type="ECO:0000256" key="1">
    <source>
        <dbReference type="ARBA" id="ARBA00004141"/>
    </source>
</evidence>
<feature type="transmembrane region" description="Helical" evidence="6">
    <location>
        <begin position="155"/>
        <end position="174"/>
    </location>
</feature>
<evidence type="ECO:0000313" key="7">
    <source>
        <dbReference type="EMBL" id="QCE02162.1"/>
    </source>
</evidence>
<reference evidence="7 8" key="1">
    <citation type="submission" date="2019-04" db="EMBL/GenBank/DDBJ databases">
        <title>An improved genome assembly and genetic linkage map for asparagus bean, Vigna unguiculata ssp. sesquipedialis.</title>
        <authorList>
            <person name="Xia Q."/>
            <person name="Zhang R."/>
            <person name="Dong Y."/>
        </authorList>
    </citation>
    <scope>NUCLEOTIDE SEQUENCE [LARGE SCALE GENOMIC DNA]</scope>
    <source>
        <tissue evidence="7">Leaf</tissue>
    </source>
</reference>
<dbReference type="Proteomes" id="UP000501690">
    <property type="component" value="Linkage Group LG8"/>
</dbReference>
<dbReference type="GO" id="GO:0034755">
    <property type="term" value="P:iron ion transmembrane transport"/>
    <property type="evidence" value="ECO:0007669"/>
    <property type="project" value="TreeGrafter"/>
</dbReference>
<organism evidence="7 8">
    <name type="scientific">Vigna unguiculata</name>
    <name type="common">Cowpea</name>
    <dbReference type="NCBI Taxonomy" id="3917"/>
    <lineage>
        <taxon>Eukaryota</taxon>
        <taxon>Viridiplantae</taxon>
        <taxon>Streptophyta</taxon>
        <taxon>Embryophyta</taxon>
        <taxon>Tracheophyta</taxon>
        <taxon>Spermatophyta</taxon>
        <taxon>Magnoliopsida</taxon>
        <taxon>eudicotyledons</taxon>
        <taxon>Gunneridae</taxon>
        <taxon>Pentapetalae</taxon>
        <taxon>rosids</taxon>
        <taxon>fabids</taxon>
        <taxon>Fabales</taxon>
        <taxon>Fabaceae</taxon>
        <taxon>Papilionoideae</taxon>
        <taxon>50 kb inversion clade</taxon>
        <taxon>NPAAA clade</taxon>
        <taxon>indigoferoid/millettioid clade</taxon>
        <taxon>Phaseoleae</taxon>
        <taxon>Vigna</taxon>
    </lineage>
</organism>
<feature type="transmembrane region" description="Helical" evidence="6">
    <location>
        <begin position="366"/>
        <end position="385"/>
    </location>
</feature>
<dbReference type="GO" id="GO:0015086">
    <property type="term" value="F:cadmium ion transmembrane transporter activity"/>
    <property type="evidence" value="ECO:0007669"/>
    <property type="project" value="TreeGrafter"/>
</dbReference>
<dbReference type="GO" id="GO:0005886">
    <property type="term" value="C:plasma membrane"/>
    <property type="evidence" value="ECO:0007669"/>
    <property type="project" value="TreeGrafter"/>
</dbReference>
<proteinExistence type="inferred from homology"/>
<evidence type="ECO:0000313" key="8">
    <source>
        <dbReference type="Proteomes" id="UP000501690"/>
    </source>
</evidence>
<feature type="transmembrane region" description="Helical" evidence="6">
    <location>
        <begin position="47"/>
        <end position="62"/>
    </location>
</feature>
<accession>A0A4D6MNE7</accession>
<evidence type="ECO:0000256" key="2">
    <source>
        <dbReference type="ARBA" id="ARBA00009965"/>
    </source>
</evidence>
<sequence>MSVTGSSSGHPQFIASTGNRSLSNAPLIENPDSDQIVVPDRTSWKNLFAYVGPGFLVSIAYIDPGNFETDLQSGAQYKYELLWIILVASCAALLIQTMAANLGVVTGMHLAEHCRAEYSRLPNFILWVIAEVAIVACDIPEVIGTAFALNMLFNIPVWIGVLLTGLSTLVLLALQQYGVRKLEFFIAFLVFTIAGCFMAELGYAKPVAKEVVTGLFVPKLKGSGATGLAISLLGAMVMPHNLFLHSALVLSRKIPRSVRGIKEACRFYMIESAFALTVAFLINISVISVSGAVCHSSNLSAEDQKSCQDLDLNKASFLLRNVLGKWSSKLFAVALLASGQSSTITGTYAGQYGFLDLRLKSWIRNLLTRCLAIVPSLIVALIGGSAGAGELIIIASMILSFELPFALIPLLKFTSSKIKMGEHVNSITISAVTWIIGSLIMGINIYYLMTSFVKLLLHAHLRIVAKVFLGILGFSGVALYIGGIAYLVFRKNKKTTHVLTLGTLEDQQMANAEGDVSMYSLPREDIVSMQLPQKRTPAEFD</sequence>
<dbReference type="PANTHER" id="PTHR11706:SF54">
    <property type="entry name" value="METAL TRANSPORTER NRAMP1"/>
    <property type="match status" value="1"/>
</dbReference>
<keyword evidence="5 6" id="KW-0472">Membrane</keyword>
<feature type="transmembrane region" description="Helical" evidence="6">
    <location>
        <begin position="423"/>
        <end position="447"/>
    </location>
</feature>
<evidence type="ECO:0000256" key="3">
    <source>
        <dbReference type="ARBA" id="ARBA00022692"/>
    </source>
</evidence>
<comment type="subcellular location">
    <subcellularLocation>
        <location evidence="1">Membrane</location>
        <topology evidence="1">Multi-pass membrane protein</topology>
    </subcellularLocation>
</comment>
<dbReference type="NCBIfam" id="NF001923">
    <property type="entry name" value="PRK00701.1"/>
    <property type="match status" value="1"/>
</dbReference>
<comment type="similarity">
    <text evidence="2">Belongs to the NRAMP (TC 2.A.55) family.</text>
</comment>
<name>A0A4D6MNE7_VIGUN</name>
<dbReference type="NCBIfam" id="TIGR01197">
    <property type="entry name" value="nramp"/>
    <property type="match status" value="1"/>
</dbReference>
<feature type="transmembrane region" description="Helical" evidence="6">
    <location>
        <begin position="272"/>
        <end position="293"/>
    </location>
</feature>